<feature type="compositionally biased region" description="Low complexity" evidence="1">
    <location>
        <begin position="67"/>
        <end position="95"/>
    </location>
</feature>
<feature type="transmembrane region" description="Helical" evidence="2">
    <location>
        <begin position="605"/>
        <end position="623"/>
    </location>
</feature>
<evidence type="ECO:0000256" key="1">
    <source>
        <dbReference type="SAM" id="MobiDB-lite"/>
    </source>
</evidence>
<feature type="transmembrane region" description="Helical" evidence="2">
    <location>
        <begin position="288"/>
        <end position="305"/>
    </location>
</feature>
<keyword evidence="2" id="KW-1133">Transmembrane helix</keyword>
<feature type="region of interest" description="Disordered" evidence="1">
    <location>
        <begin position="67"/>
        <end position="132"/>
    </location>
</feature>
<dbReference type="AlphaFoldDB" id="A0A090DQS9"/>
<feature type="transmembrane region" description="Helical" evidence="2">
    <location>
        <begin position="581"/>
        <end position="598"/>
    </location>
</feature>
<feature type="transmembrane region" description="Helical" evidence="2">
    <location>
        <begin position="708"/>
        <end position="726"/>
    </location>
</feature>
<feature type="transmembrane region" description="Helical" evidence="2">
    <location>
        <begin position="840"/>
        <end position="861"/>
    </location>
</feature>
<feature type="transmembrane region" description="Helical" evidence="2">
    <location>
        <begin position="312"/>
        <end position="330"/>
    </location>
</feature>
<feature type="transmembrane region" description="Helical" evidence="2">
    <location>
        <begin position="401"/>
        <end position="417"/>
    </location>
</feature>
<protein>
    <recommendedName>
        <fullName evidence="5">DUF2339 domain-containing protein</fullName>
    </recommendedName>
</protein>
<feature type="transmembrane region" description="Helical" evidence="2">
    <location>
        <begin position="465"/>
        <end position="485"/>
    </location>
</feature>
<feature type="transmembrane region" description="Helical" evidence="2">
    <location>
        <begin position="868"/>
        <end position="886"/>
    </location>
</feature>
<evidence type="ECO:0000313" key="3">
    <source>
        <dbReference type="EMBL" id="CDX18994.1"/>
    </source>
</evidence>
<accession>A0A090DQS9</accession>
<feature type="transmembrane region" description="Helical" evidence="2">
    <location>
        <begin position="497"/>
        <end position="519"/>
    </location>
</feature>
<dbReference type="InterPro" id="IPR019286">
    <property type="entry name" value="DUF2339_TM"/>
</dbReference>
<feature type="compositionally biased region" description="Low complexity" evidence="1">
    <location>
        <begin position="122"/>
        <end position="132"/>
    </location>
</feature>
<feature type="transmembrane region" description="Helical" evidence="2">
    <location>
        <begin position="892"/>
        <end position="912"/>
    </location>
</feature>
<keyword evidence="2" id="KW-0812">Transmembrane</keyword>
<proteinExistence type="predicted"/>
<keyword evidence="4" id="KW-1185">Reference proteome</keyword>
<feature type="transmembrane region" description="Helical" evidence="2">
    <location>
        <begin position="146"/>
        <end position="163"/>
    </location>
</feature>
<dbReference type="EMBL" id="CCMZ01000022">
    <property type="protein sequence ID" value="CDX18994.1"/>
    <property type="molecule type" value="Genomic_DNA"/>
</dbReference>
<feature type="transmembrane region" description="Helical" evidence="2">
    <location>
        <begin position="207"/>
        <end position="231"/>
    </location>
</feature>
<feature type="transmembrane region" description="Helical" evidence="2">
    <location>
        <begin position="424"/>
        <end position="445"/>
    </location>
</feature>
<feature type="transmembrane region" description="Helical" evidence="2">
    <location>
        <begin position="175"/>
        <end position="195"/>
    </location>
</feature>
<dbReference type="Pfam" id="PF10101">
    <property type="entry name" value="DUF2339"/>
    <property type="match status" value="1"/>
</dbReference>
<feature type="transmembrane region" description="Helical" evidence="2">
    <location>
        <begin position="799"/>
        <end position="820"/>
    </location>
</feature>
<dbReference type="PANTHER" id="PTHR38434">
    <property type="entry name" value="BLL2549 PROTEIN"/>
    <property type="match status" value="1"/>
</dbReference>
<feature type="transmembrane region" description="Helical" evidence="2">
    <location>
        <begin position="243"/>
        <end position="268"/>
    </location>
</feature>
<name>A0A090DQS9_MESPL</name>
<feature type="transmembrane region" description="Helical" evidence="2">
    <location>
        <begin position="638"/>
        <end position="658"/>
    </location>
</feature>
<gene>
    <name evidence="3" type="ORF">MPL3356_290081</name>
</gene>
<feature type="transmembrane region" description="Helical" evidence="2">
    <location>
        <begin position="336"/>
        <end position="359"/>
    </location>
</feature>
<organism evidence="3 4">
    <name type="scientific">Mesorhizobium plurifarium</name>
    <dbReference type="NCBI Taxonomy" id="69974"/>
    <lineage>
        <taxon>Bacteria</taxon>
        <taxon>Pseudomonadati</taxon>
        <taxon>Pseudomonadota</taxon>
        <taxon>Alphaproteobacteria</taxon>
        <taxon>Hyphomicrobiales</taxon>
        <taxon>Phyllobacteriaceae</taxon>
        <taxon>Mesorhizobium</taxon>
    </lineage>
</organism>
<evidence type="ECO:0000256" key="2">
    <source>
        <dbReference type="SAM" id="Phobius"/>
    </source>
</evidence>
<dbReference type="Proteomes" id="UP000045285">
    <property type="component" value="Unassembled WGS sequence"/>
</dbReference>
<reference evidence="4" key="1">
    <citation type="submission" date="2014-08" db="EMBL/GenBank/DDBJ databases">
        <authorList>
            <person name="Moulin L."/>
        </authorList>
    </citation>
    <scope>NUCLEOTIDE SEQUENCE [LARGE SCALE GENOMIC DNA]</scope>
</reference>
<evidence type="ECO:0000313" key="4">
    <source>
        <dbReference type="Proteomes" id="UP000045285"/>
    </source>
</evidence>
<evidence type="ECO:0008006" key="5">
    <source>
        <dbReference type="Google" id="ProtNLM"/>
    </source>
</evidence>
<dbReference type="PANTHER" id="PTHR38434:SF1">
    <property type="entry name" value="BLL2549 PROTEIN"/>
    <property type="match status" value="1"/>
</dbReference>
<dbReference type="PIRSF" id="PIRSF035905">
    <property type="entry name" value="UCP035905_mp"/>
    <property type="match status" value="1"/>
</dbReference>
<dbReference type="InterPro" id="IPR014600">
    <property type="entry name" value="UCP035905_mem"/>
</dbReference>
<feature type="transmembrane region" description="Helical" evidence="2">
    <location>
        <begin position="768"/>
        <end position="792"/>
    </location>
</feature>
<sequence length="927" mass="95452">MFFSLIAIAAVIALFVIVSRQQNRIALVERELGVLRGLLQSGASLSAPKADAAQEGLPEEAKAAAAPAAPLADGTTATEEVVATPEAEGEAVAGPWTRGKAAPAQSAGPAEPAQPATVAETPAAGSPAPAKAARQSNVETALGTRWAVWVGGIALALGGLFLIRYTIEAGIFGPGVRLTMAGILGLALIAGAEFIRRTGFKVPVQGAAGAYIPSILTAAGAFILFGTVYAAHGIYGFIGPATAFVLLGVIGVATIGASLVHGLALAGIGLVGAMVTPALVASQAPNPWALFVYLAIVLAATTAIARIRDWRALVAAAFAGTGIWTILYMVDAPDVNLAAVLFISLATLAVLGWVWLASFLTAGRDEAARGFDWPSIVPGFFIALSALGLSVDPAFASAGDALHGAVLLVALVAAALYRPRALPLVFAAGIATVLIYLGIIPPATIGANALDVGLDAQPLASSDALTFRIGIALGLVFIGAGFWAARRFAATAPARAACWAAWGVIVPLVVLTALWLTFGDIDRDFGYALPALLLTLVFAAGGEWIARAEEPPLSGGPAVSFALGGAGLAGLLMLHMAFGSGWTTVLLGAAAIIPALATRWRSYPVLGWIAVSAAVAVLGRVAFDPTIVGAAFLSRTPVFNWLLPGYGVPAIAFGFAAWQLARTTNGRPRLVMEAASALFALLTIAMLVRHAMHGGVIDSGTVTLAEQAIYTLIALGAGAILVAIDMRSPSSVLRYGSMAAGVVSAGLIAVQHFVVLNPLLTDESTGTIPVFNLLFLAYLLPAIAAGALALYVRGKRPRWYAAMLALVAALLAFAYATLSVRRLFKGEFIALWSGLGQLETYTYSALWLVIGVALLTAGVWLKSQVLRIASAALIAVAVVKVFLFDMSELEGVLRALSFIGLGAVLIGIGLFYQRLLTRAAREVKETS</sequence>
<feature type="transmembrane region" description="Helical" evidence="2">
    <location>
        <begin position="558"/>
        <end position="575"/>
    </location>
</feature>
<feature type="transmembrane region" description="Helical" evidence="2">
    <location>
        <begin position="670"/>
        <end position="688"/>
    </location>
</feature>
<keyword evidence="2" id="KW-0472">Membrane</keyword>
<feature type="transmembrane region" description="Helical" evidence="2">
    <location>
        <begin position="371"/>
        <end position="389"/>
    </location>
</feature>
<dbReference type="STRING" id="69974.MPLDJ20_150514"/>
<feature type="transmembrane region" description="Helical" evidence="2">
    <location>
        <begin position="738"/>
        <end position="756"/>
    </location>
</feature>
<feature type="transmembrane region" description="Helical" evidence="2">
    <location>
        <begin position="525"/>
        <end position="546"/>
    </location>
</feature>